<dbReference type="AlphaFoldDB" id="A0A0F9U8H4"/>
<proteinExistence type="predicted"/>
<dbReference type="Pfam" id="PF00753">
    <property type="entry name" value="Lactamase_B"/>
    <property type="match status" value="1"/>
</dbReference>
<feature type="domain" description="Metallo-beta-lactamase" evidence="5">
    <location>
        <begin position="12"/>
        <end position="192"/>
    </location>
</feature>
<dbReference type="Gene3D" id="3.60.15.10">
    <property type="entry name" value="Ribonuclease Z/Hydroxyacylglutathione hydrolase-like"/>
    <property type="match status" value="1"/>
</dbReference>
<dbReference type="CDD" id="cd07737">
    <property type="entry name" value="YcbL-like_MBL-fold"/>
    <property type="match status" value="1"/>
</dbReference>
<evidence type="ECO:0000256" key="3">
    <source>
        <dbReference type="ARBA" id="ARBA00022801"/>
    </source>
</evidence>
<name>A0A0F9U8H4_9ZZZZ</name>
<dbReference type="SUPFAM" id="SSF56281">
    <property type="entry name" value="Metallo-hydrolase/oxidoreductase"/>
    <property type="match status" value="1"/>
</dbReference>
<dbReference type="InterPro" id="IPR051453">
    <property type="entry name" value="MBL_Glyoxalase_II"/>
</dbReference>
<dbReference type="GO" id="GO:0046872">
    <property type="term" value="F:metal ion binding"/>
    <property type="evidence" value="ECO:0007669"/>
    <property type="project" value="UniProtKB-KW"/>
</dbReference>
<evidence type="ECO:0000256" key="4">
    <source>
        <dbReference type="ARBA" id="ARBA00022833"/>
    </source>
</evidence>
<comment type="caution">
    <text evidence="6">The sequence shown here is derived from an EMBL/GenBank/DDBJ whole genome shotgun (WGS) entry which is preliminary data.</text>
</comment>
<keyword evidence="4" id="KW-0862">Zinc</keyword>
<dbReference type="InterPro" id="IPR001279">
    <property type="entry name" value="Metallo-B-lactamas"/>
</dbReference>
<keyword evidence="3" id="KW-0378">Hydrolase</keyword>
<accession>A0A0F9U8H4</accession>
<dbReference type="PANTHER" id="PTHR46233:SF3">
    <property type="entry name" value="HYDROXYACYLGLUTATHIONE HYDROLASE GLOC"/>
    <property type="match status" value="1"/>
</dbReference>
<dbReference type="SMART" id="SM00849">
    <property type="entry name" value="Lactamase_B"/>
    <property type="match status" value="1"/>
</dbReference>
<keyword evidence="2" id="KW-0479">Metal-binding</keyword>
<dbReference type="EMBL" id="LAZR01001143">
    <property type="protein sequence ID" value="KKN49938.1"/>
    <property type="molecule type" value="Genomic_DNA"/>
</dbReference>
<reference evidence="6" key="1">
    <citation type="journal article" date="2015" name="Nature">
        <title>Complex archaea that bridge the gap between prokaryotes and eukaryotes.</title>
        <authorList>
            <person name="Spang A."/>
            <person name="Saw J.H."/>
            <person name="Jorgensen S.L."/>
            <person name="Zaremba-Niedzwiedzka K."/>
            <person name="Martijn J."/>
            <person name="Lind A.E."/>
            <person name="van Eijk R."/>
            <person name="Schleper C."/>
            <person name="Guy L."/>
            <person name="Ettema T.J."/>
        </authorList>
    </citation>
    <scope>NUCLEOTIDE SEQUENCE</scope>
</reference>
<dbReference type="GO" id="GO:0016787">
    <property type="term" value="F:hydrolase activity"/>
    <property type="evidence" value="ECO:0007669"/>
    <property type="project" value="UniProtKB-KW"/>
</dbReference>
<dbReference type="InterPro" id="IPR036866">
    <property type="entry name" value="RibonucZ/Hydroxyglut_hydro"/>
</dbReference>
<evidence type="ECO:0000259" key="5">
    <source>
        <dbReference type="SMART" id="SM00849"/>
    </source>
</evidence>
<evidence type="ECO:0000313" key="6">
    <source>
        <dbReference type="EMBL" id="KKN49938.1"/>
    </source>
</evidence>
<sequence>MQIITIPVTAFAQNSRIIWCSETKQAVVIDPGGDPDKIVAALNEHKLELSAIWLTHGHLDHVGGADILRNQFNVQIIGPQKDEYFWFENLPMQAQMFGFKPIEPFYPDIWLNHNDTVSVGKLSFLVKHCPGHTPGHIVFYQQDYECVIVGDVIFKGSVGRTDFPKGNSEQLMESIKTHILTLPDNTKILAGHGSDTTVGFEKQTNPFVSGKFG</sequence>
<organism evidence="6">
    <name type="scientific">marine sediment metagenome</name>
    <dbReference type="NCBI Taxonomy" id="412755"/>
    <lineage>
        <taxon>unclassified sequences</taxon>
        <taxon>metagenomes</taxon>
        <taxon>ecological metagenomes</taxon>
    </lineage>
</organism>
<evidence type="ECO:0000256" key="2">
    <source>
        <dbReference type="ARBA" id="ARBA00022723"/>
    </source>
</evidence>
<protein>
    <recommendedName>
        <fullName evidence="5">Metallo-beta-lactamase domain-containing protein</fullName>
    </recommendedName>
</protein>
<comment type="cofactor">
    <cofactor evidence="1">
        <name>Zn(2+)</name>
        <dbReference type="ChEBI" id="CHEBI:29105"/>
    </cofactor>
</comment>
<evidence type="ECO:0000256" key="1">
    <source>
        <dbReference type="ARBA" id="ARBA00001947"/>
    </source>
</evidence>
<dbReference type="PANTHER" id="PTHR46233">
    <property type="entry name" value="HYDROXYACYLGLUTATHIONE HYDROLASE GLOC"/>
    <property type="match status" value="1"/>
</dbReference>
<gene>
    <name evidence="6" type="ORF">LCGC14_0637880</name>
</gene>